<dbReference type="CDD" id="cd08972">
    <property type="entry name" value="PF_Nei_N"/>
    <property type="match status" value="1"/>
</dbReference>
<dbReference type="SUPFAM" id="SSF46946">
    <property type="entry name" value="S13-like H2TH domain"/>
    <property type="match status" value="1"/>
</dbReference>
<dbReference type="GO" id="GO:0003906">
    <property type="term" value="F:DNA-(apurinic or apyrimidinic site) endonuclease activity"/>
    <property type="evidence" value="ECO:0007669"/>
    <property type="project" value="InterPro"/>
</dbReference>
<dbReference type="InterPro" id="IPR012319">
    <property type="entry name" value="FPG_cat"/>
</dbReference>
<sequence length="428" mass="47326">MPEIGEVARIVHYLRKYLVGKTLAVVKAQHDENVYGKVDTTAAAFEEALTGKKIVGAGQQGKYFWLVMSSPPHPLFHFGMTGWWKIRGEETAYYNSAKPEEPEPEWPPKYWKFLLETSEEPKCESAFVDSRRFARIRLLECAAADIRQISPLKENGPDPVLDKETLTEEWLIEKMRGKKIPVKALLLDQANISGIGNWVGDEILYGAAIHPEQYSNTLSDDQLRKLHECIHQVCSTAVETQADSSRFPENWLMKHRWGKGKKGDANKLPNGAKIEFVTVGGRTSAVVPSVQKKTGPVAGDVKKEADQEKGESTELGNKVSSAKTLKSGKKNGANKEGESSSQVTPKHLKDSKTTNNSRDKKGKQEPAGDDTGLSKSPAKKRKAPPNGQTNGNPPKEVTMKKAKPARSSNTKEESQGRRRSARVSGRDV</sequence>
<dbReference type="FunFam" id="1.10.8.50:FF:000009">
    <property type="entry name" value="Formamidopyrimidine-DNA glycosylase"/>
    <property type="match status" value="1"/>
</dbReference>
<dbReference type="Pfam" id="PF01149">
    <property type="entry name" value="Fapy_DNA_glyco"/>
    <property type="match status" value="1"/>
</dbReference>
<comment type="similarity">
    <text evidence="2">Belongs to the FPG family.</text>
</comment>
<keyword evidence="6" id="KW-0234">DNA repair</keyword>
<dbReference type="PANTHER" id="PTHR22993:SF9">
    <property type="entry name" value="FORMAMIDOPYRIMIDINE-DNA GLYCOSYLASE"/>
    <property type="match status" value="1"/>
</dbReference>
<feature type="compositionally biased region" description="Basic and acidic residues" evidence="10">
    <location>
        <begin position="347"/>
        <end position="366"/>
    </location>
</feature>
<name>A0A1W5DEB1_9LECA</name>
<feature type="region of interest" description="Disordered" evidence="10">
    <location>
        <begin position="287"/>
        <end position="428"/>
    </location>
</feature>
<dbReference type="InterPro" id="IPR015886">
    <property type="entry name" value="H2TH_FPG"/>
</dbReference>
<organism evidence="12 13">
    <name type="scientific">Lasallia pustulata</name>
    <dbReference type="NCBI Taxonomy" id="136370"/>
    <lineage>
        <taxon>Eukaryota</taxon>
        <taxon>Fungi</taxon>
        <taxon>Dikarya</taxon>
        <taxon>Ascomycota</taxon>
        <taxon>Pezizomycotina</taxon>
        <taxon>Lecanoromycetes</taxon>
        <taxon>OSLEUM clade</taxon>
        <taxon>Umbilicariomycetidae</taxon>
        <taxon>Umbilicariales</taxon>
        <taxon>Umbilicariaceae</taxon>
        <taxon>Lasallia</taxon>
    </lineage>
</organism>
<keyword evidence="13" id="KW-1185">Reference proteome</keyword>
<evidence type="ECO:0000256" key="9">
    <source>
        <dbReference type="ARBA" id="ARBA00023295"/>
    </source>
</evidence>
<dbReference type="GO" id="GO:0008534">
    <property type="term" value="F:oxidized purine nucleobase lesion DNA N-glycosylase activity"/>
    <property type="evidence" value="ECO:0007669"/>
    <property type="project" value="UniProtKB-EC"/>
</dbReference>
<comment type="catalytic activity">
    <reaction evidence="1">
        <text>Hydrolysis of DNA containing ring-opened 7-methylguanine residues, releasing 2,6-diamino-4-hydroxy-5-(N-methyl)formamidopyrimidine.</text>
        <dbReference type="EC" id="3.2.2.23"/>
    </reaction>
</comment>
<feature type="compositionally biased region" description="Basic and acidic residues" evidence="10">
    <location>
        <begin position="300"/>
        <end position="312"/>
    </location>
</feature>
<dbReference type="Gene3D" id="1.10.8.50">
    <property type="match status" value="1"/>
</dbReference>
<dbReference type="GO" id="GO:0005634">
    <property type="term" value="C:nucleus"/>
    <property type="evidence" value="ECO:0007669"/>
    <property type="project" value="TreeGrafter"/>
</dbReference>
<dbReference type="InterPro" id="IPR035937">
    <property type="entry name" value="FPG_N"/>
</dbReference>
<feature type="domain" description="Formamidopyrimidine-DNA glycosylase catalytic" evidence="11">
    <location>
        <begin position="2"/>
        <end position="134"/>
    </location>
</feature>
<keyword evidence="9" id="KW-0326">Glycosidase</keyword>
<dbReference type="GO" id="GO:0006284">
    <property type="term" value="P:base-excision repair"/>
    <property type="evidence" value="ECO:0007669"/>
    <property type="project" value="InterPro"/>
</dbReference>
<keyword evidence="5" id="KW-0238">DNA-binding</keyword>
<evidence type="ECO:0000256" key="8">
    <source>
        <dbReference type="ARBA" id="ARBA00023268"/>
    </source>
</evidence>
<keyword evidence="7" id="KW-0456">Lyase</keyword>
<dbReference type="GO" id="GO:0016829">
    <property type="term" value="F:lyase activity"/>
    <property type="evidence" value="ECO:0007669"/>
    <property type="project" value="UniProtKB-KW"/>
</dbReference>
<dbReference type="SMART" id="SM00898">
    <property type="entry name" value="Fapy_DNA_glyco"/>
    <property type="match status" value="1"/>
</dbReference>
<evidence type="ECO:0000313" key="13">
    <source>
        <dbReference type="Proteomes" id="UP000192927"/>
    </source>
</evidence>
<dbReference type="PANTHER" id="PTHR22993">
    <property type="entry name" value="FORMAMIDOPYRIMIDINE-DNA GLYCOSYLASE"/>
    <property type="match status" value="1"/>
</dbReference>
<evidence type="ECO:0000256" key="2">
    <source>
        <dbReference type="ARBA" id="ARBA00009409"/>
    </source>
</evidence>
<evidence type="ECO:0000256" key="6">
    <source>
        <dbReference type="ARBA" id="ARBA00023204"/>
    </source>
</evidence>
<dbReference type="SMART" id="SM01232">
    <property type="entry name" value="H2TH"/>
    <property type="match status" value="1"/>
</dbReference>
<dbReference type="SUPFAM" id="SSF81624">
    <property type="entry name" value="N-terminal domain of MutM-like DNA repair proteins"/>
    <property type="match status" value="1"/>
</dbReference>
<dbReference type="InterPro" id="IPR010979">
    <property type="entry name" value="Ribosomal_uS13-like_H2TH"/>
</dbReference>
<accession>A0A1W5DEB1</accession>
<dbReference type="Gene3D" id="3.20.190.10">
    <property type="entry name" value="MutM-like, N-terminal"/>
    <property type="match status" value="1"/>
</dbReference>
<evidence type="ECO:0000256" key="4">
    <source>
        <dbReference type="ARBA" id="ARBA00022801"/>
    </source>
</evidence>
<dbReference type="EMBL" id="FWEW01003822">
    <property type="protein sequence ID" value="SLM41310.1"/>
    <property type="molecule type" value="Genomic_DNA"/>
</dbReference>
<keyword evidence="8" id="KW-0511">Multifunctional enzyme</keyword>
<evidence type="ECO:0000256" key="1">
    <source>
        <dbReference type="ARBA" id="ARBA00001668"/>
    </source>
</evidence>
<dbReference type="Proteomes" id="UP000192927">
    <property type="component" value="Unassembled WGS sequence"/>
</dbReference>
<evidence type="ECO:0000313" key="12">
    <source>
        <dbReference type="EMBL" id="SLM41310.1"/>
    </source>
</evidence>
<dbReference type="AlphaFoldDB" id="A0A1W5DEB1"/>
<evidence type="ECO:0000256" key="5">
    <source>
        <dbReference type="ARBA" id="ARBA00023125"/>
    </source>
</evidence>
<evidence type="ECO:0000259" key="11">
    <source>
        <dbReference type="PROSITE" id="PS51068"/>
    </source>
</evidence>
<feature type="compositionally biased region" description="Polar residues" evidence="10">
    <location>
        <begin position="314"/>
        <end position="324"/>
    </location>
</feature>
<dbReference type="GO" id="GO:0008270">
    <property type="term" value="F:zinc ion binding"/>
    <property type="evidence" value="ECO:0007669"/>
    <property type="project" value="InterPro"/>
</dbReference>
<dbReference type="Pfam" id="PF06831">
    <property type="entry name" value="H2TH"/>
    <property type="match status" value="1"/>
</dbReference>
<keyword evidence="3" id="KW-0227">DNA damage</keyword>
<proteinExistence type="inferred from homology"/>
<evidence type="ECO:0000256" key="10">
    <source>
        <dbReference type="SAM" id="MobiDB-lite"/>
    </source>
</evidence>
<protein>
    <submittedName>
        <fullName evidence="12">Formamidopyrimidine-dna glycosylase</fullName>
    </submittedName>
</protein>
<dbReference type="PROSITE" id="PS51068">
    <property type="entry name" value="FPG_CAT"/>
    <property type="match status" value="1"/>
</dbReference>
<keyword evidence="4" id="KW-0378">Hydrolase</keyword>
<evidence type="ECO:0000256" key="7">
    <source>
        <dbReference type="ARBA" id="ARBA00023239"/>
    </source>
</evidence>
<dbReference type="GO" id="GO:0003684">
    <property type="term" value="F:damaged DNA binding"/>
    <property type="evidence" value="ECO:0007669"/>
    <property type="project" value="InterPro"/>
</dbReference>
<evidence type="ECO:0000256" key="3">
    <source>
        <dbReference type="ARBA" id="ARBA00022763"/>
    </source>
</evidence>
<reference evidence="13" key="1">
    <citation type="submission" date="2017-03" db="EMBL/GenBank/DDBJ databases">
        <authorList>
            <person name="Sharma R."/>
            <person name="Thines M."/>
        </authorList>
    </citation>
    <scope>NUCLEOTIDE SEQUENCE [LARGE SCALE GENOMIC DNA]</scope>
</reference>